<sequence length="655" mass="71142">MSTPPSAFFGYGHHDDDEVEPLDRGLQDHLESLFAEFHRPSTPPSPHLTYPIRTQSAQPRLIASAHVPFAQGLPVPEPKIDLRDLDYVSDYDPHLMCPICHVPFVDPIVLDCDHTFCRQCYDEYCREPDPRVQCPTCRAYILGRPQRASRLIVNMCDDVKVRCPNDDCEAVHARGYMERHAIKECREYPMDCPGRNCDKKVKRKNFIDGTCIHSSHIECDCGAVIELGRGEWLKHKDEDCPATGVKCEACGERITVKAYLAGQNGHICQANITSYCPGVEFGCSTNIPFSSPEELEFHSVGCPFARLAPHFKKQAENLKSVTEQLALAKVRNEVLETGLDKINDIINNRVLPVLPTDAESSVDTPARVPSPTLSIEEVPRIPYEDSPVPPNLYTDLALPAHLRPLTPNVVNHHTPHHRSHSQHLEAEAEMQHLAHEISQLRDQLHGLQANHAESSMMHMNETLRLKEEQAQQGAGLFSIRAQVQWLLNRERERIQIAHHQAAAAQQGQSQPSSQGGAGVPAPGPSSSTTSPAVAAARPVGLQRGRTSMASNTDRPSELFRNPTAPVPASGTNGEGSTTSTRSSFSNAGVGLMDDAANAAAGVPISGAVPMARGNSGGVSGGVAVGVGVAGASPRMVGRPGGGGRRLSGSQERVKL</sequence>
<dbReference type="InterPro" id="IPR001841">
    <property type="entry name" value="Znf_RING"/>
</dbReference>
<dbReference type="SUPFAM" id="SSF57850">
    <property type="entry name" value="RING/U-box"/>
    <property type="match status" value="1"/>
</dbReference>
<dbReference type="InterPro" id="IPR013083">
    <property type="entry name" value="Znf_RING/FYVE/PHD"/>
</dbReference>
<evidence type="ECO:0000256" key="6">
    <source>
        <dbReference type="SAM" id="MobiDB-lite"/>
    </source>
</evidence>
<evidence type="ECO:0000256" key="5">
    <source>
        <dbReference type="SAM" id="Coils"/>
    </source>
</evidence>
<keyword evidence="5" id="KW-0175">Coiled coil</keyword>
<dbReference type="InterPro" id="IPR017907">
    <property type="entry name" value="Znf_RING_CS"/>
</dbReference>
<evidence type="ECO:0000313" key="8">
    <source>
        <dbReference type="EMBL" id="KPI38054.1"/>
    </source>
</evidence>
<evidence type="ECO:0000259" key="7">
    <source>
        <dbReference type="PROSITE" id="PS50089"/>
    </source>
</evidence>
<gene>
    <name evidence="8" type="ORF">AB675_1021</name>
</gene>
<evidence type="ECO:0000313" key="9">
    <source>
        <dbReference type="Proteomes" id="UP000038010"/>
    </source>
</evidence>
<comment type="caution">
    <text evidence="8">The sequence shown here is derived from an EMBL/GenBank/DDBJ whole genome shotgun (WGS) entry which is preliminary data.</text>
</comment>
<feature type="compositionally biased region" description="Low complexity" evidence="6">
    <location>
        <begin position="569"/>
        <end position="585"/>
    </location>
</feature>
<dbReference type="RefSeq" id="XP_017998017.1">
    <property type="nucleotide sequence ID" value="XM_018138975.1"/>
</dbReference>
<dbReference type="PROSITE" id="PS50089">
    <property type="entry name" value="ZF_RING_2"/>
    <property type="match status" value="1"/>
</dbReference>
<dbReference type="SMART" id="SM00184">
    <property type="entry name" value="RING"/>
    <property type="match status" value="1"/>
</dbReference>
<dbReference type="Pfam" id="PF13445">
    <property type="entry name" value="zf-RING_UBOX"/>
    <property type="match status" value="1"/>
</dbReference>
<dbReference type="AlphaFoldDB" id="A0A0N1NXR0"/>
<name>A0A0N1NXR0_9EURO</name>
<keyword evidence="3" id="KW-0862">Zinc</keyword>
<feature type="coiled-coil region" evidence="5">
    <location>
        <begin position="423"/>
        <end position="450"/>
    </location>
</feature>
<accession>A0A0N1NXR0</accession>
<feature type="domain" description="RING-type" evidence="7">
    <location>
        <begin position="97"/>
        <end position="138"/>
    </location>
</feature>
<keyword evidence="2 4" id="KW-0863">Zinc-finger</keyword>
<proteinExistence type="predicted"/>
<evidence type="ECO:0000256" key="4">
    <source>
        <dbReference type="PROSITE-ProRule" id="PRU00175"/>
    </source>
</evidence>
<dbReference type="GO" id="GO:0008270">
    <property type="term" value="F:zinc ion binding"/>
    <property type="evidence" value="ECO:0007669"/>
    <property type="project" value="UniProtKB-KW"/>
</dbReference>
<keyword evidence="9" id="KW-1185">Reference proteome</keyword>
<dbReference type="PANTHER" id="PTHR10131:SF94">
    <property type="entry name" value="TNF RECEPTOR-ASSOCIATED FACTOR 4"/>
    <property type="match status" value="1"/>
</dbReference>
<dbReference type="PROSITE" id="PS00518">
    <property type="entry name" value="ZF_RING_1"/>
    <property type="match status" value="1"/>
</dbReference>
<dbReference type="Gene3D" id="3.30.40.10">
    <property type="entry name" value="Zinc/RING finger domain, C3HC4 (zinc finger)"/>
    <property type="match status" value="2"/>
</dbReference>
<dbReference type="VEuPathDB" id="FungiDB:AB675_1021"/>
<dbReference type="Proteomes" id="UP000038010">
    <property type="component" value="Unassembled WGS sequence"/>
</dbReference>
<reference evidence="8 9" key="1">
    <citation type="submission" date="2015-06" db="EMBL/GenBank/DDBJ databases">
        <title>Draft genome of the ant-associated black yeast Phialophora attae CBS 131958.</title>
        <authorList>
            <person name="Moreno L.F."/>
            <person name="Stielow B.J."/>
            <person name="de Hoog S."/>
            <person name="Vicente V.A."/>
            <person name="Weiss V.A."/>
            <person name="de Vries M."/>
            <person name="Cruz L.M."/>
            <person name="Souza E.M."/>
        </authorList>
    </citation>
    <scope>NUCLEOTIDE SEQUENCE [LARGE SCALE GENOMIC DNA]</scope>
    <source>
        <strain evidence="8 9">CBS 131958</strain>
    </source>
</reference>
<evidence type="ECO:0000256" key="1">
    <source>
        <dbReference type="ARBA" id="ARBA00022723"/>
    </source>
</evidence>
<dbReference type="STRING" id="1664694.A0A0N1NXR0"/>
<dbReference type="EMBL" id="LFJN01000020">
    <property type="protein sequence ID" value="KPI38054.1"/>
    <property type="molecule type" value="Genomic_DNA"/>
</dbReference>
<dbReference type="GeneID" id="28730845"/>
<evidence type="ECO:0000256" key="3">
    <source>
        <dbReference type="ARBA" id="ARBA00022833"/>
    </source>
</evidence>
<feature type="compositionally biased region" description="Low complexity" evidence="6">
    <location>
        <begin position="524"/>
        <end position="539"/>
    </location>
</feature>
<feature type="region of interest" description="Disordered" evidence="6">
    <location>
        <begin position="498"/>
        <end position="585"/>
    </location>
</feature>
<evidence type="ECO:0000256" key="2">
    <source>
        <dbReference type="ARBA" id="ARBA00022771"/>
    </source>
</evidence>
<keyword evidence="1" id="KW-0479">Metal-binding</keyword>
<feature type="compositionally biased region" description="Low complexity" evidence="6">
    <location>
        <begin position="498"/>
        <end position="514"/>
    </location>
</feature>
<feature type="compositionally biased region" description="Polar residues" evidence="6">
    <location>
        <begin position="544"/>
        <end position="553"/>
    </location>
</feature>
<dbReference type="PANTHER" id="PTHR10131">
    <property type="entry name" value="TNF RECEPTOR ASSOCIATED FACTOR"/>
    <property type="match status" value="1"/>
</dbReference>
<dbReference type="OrthoDB" id="1630758at2759"/>
<dbReference type="InterPro" id="IPR027370">
    <property type="entry name" value="Znf-RING_euk"/>
</dbReference>
<organism evidence="8 9">
    <name type="scientific">Cyphellophora attinorum</name>
    <dbReference type="NCBI Taxonomy" id="1664694"/>
    <lineage>
        <taxon>Eukaryota</taxon>
        <taxon>Fungi</taxon>
        <taxon>Dikarya</taxon>
        <taxon>Ascomycota</taxon>
        <taxon>Pezizomycotina</taxon>
        <taxon>Eurotiomycetes</taxon>
        <taxon>Chaetothyriomycetidae</taxon>
        <taxon>Chaetothyriales</taxon>
        <taxon>Cyphellophoraceae</taxon>
        <taxon>Cyphellophora</taxon>
    </lineage>
</organism>
<feature type="region of interest" description="Disordered" evidence="6">
    <location>
        <begin position="630"/>
        <end position="655"/>
    </location>
</feature>
<protein>
    <recommendedName>
        <fullName evidence="7">RING-type domain-containing protein</fullName>
    </recommendedName>
</protein>